<evidence type="ECO:0000313" key="3">
    <source>
        <dbReference type="EMBL" id="MST99765.1"/>
    </source>
</evidence>
<dbReference type="SUPFAM" id="SSF51445">
    <property type="entry name" value="(Trans)glycosidases"/>
    <property type="match status" value="1"/>
</dbReference>
<dbReference type="Proteomes" id="UP000435649">
    <property type="component" value="Unassembled WGS sequence"/>
</dbReference>
<evidence type="ECO:0000256" key="1">
    <source>
        <dbReference type="SAM" id="SignalP"/>
    </source>
</evidence>
<dbReference type="InterPro" id="IPR008979">
    <property type="entry name" value="Galactose-bd-like_sf"/>
</dbReference>
<dbReference type="SUPFAM" id="SSF49344">
    <property type="entry name" value="CBD9-like"/>
    <property type="match status" value="1"/>
</dbReference>
<feature type="chain" id="PRO_5032913210" description="Carbohydrate-binding domain-containing protein" evidence="1">
    <location>
        <begin position="21"/>
        <end position="1306"/>
    </location>
</feature>
<dbReference type="InterPro" id="IPR017853">
    <property type="entry name" value="GH"/>
</dbReference>
<reference evidence="3 4" key="1">
    <citation type="submission" date="2019-08" db="EMBL/GenBank/DDBJ databases">
        <title>In-depth cultivation of the pig gut microbiome towards novel bacterial diversity and tailored functional studies.</title>
        <authorList>
            <person name="Wylensek D."/>
            <person name="Hitch T.C.A."/>
            <person name="Clavel T."/>
        </authorList>
    </citation>
    <scope>NUCLEOTIDE SEQUENCE [LARGE SCALE GENOMIC DNA]</scope>
    <source>
        <strain evidence="3 4">BBE-744-WT-12</strain>
    </source>
</reference>
<dbReference type="SUPFAM" id="SSF49785">
    <property type="entry name" value="Galactose-binding domain-like"/>
    <property type="match status" value="1"/>
</dbReference>
<dbReference type="Gene3D" id="2.60.120.260">
    <property type="entry name" value="Galactose-binding domain-like"/>
    <property type="match status" value="1"/>
</dbReference>
<gene>
    <name evidence="3" type="ORF">FYJ85_22300</name>
</gene>
<organism evidence="3 4">
    <name type="scientific">Victivallis lenta</name>
    <dbReference type="NCBI Taxonomy" id="2606640"/>
    <lineage>
        <taxon>Bacteria</taxon>
        <taxon>Pseudomonadati</taxon>
        <taxon>Lentisphaerota</taxon>
        <taxon>Lentisphaeria</taxon>
        <taxon>Victivallales</taxon>
        <taxon>Victivallaceae</taxon>
        <taxon>Victivallis</taxon>
    </lineage>
</organism>
<dbReference type="GO" id="GO:0016052">
    <property type="term" value="P:carbohydrate catabolic process"/>
    <property type="evidence" value="ECO:0007669"/>
    <property type="project" value="InterPro"/>
</dbReference>
<dbReference type="EMBL" id="VUNS01000054">
    <property type="protein sequence ID" value="MST99765.1"/>
    <property type="molecule type" value="Genomic_DNA"/>
</dbReference>
<dbReference type="RefSeq" id="WP_154420925.1">
    <property type="nucleotide sequence ID" value="NZ_VUNS01000054.1"/>
</dbReference>
<dbReference type="Pfam" id="PF06452">
    <property type="entry name" value="CBM9_1"/>
    <property type="match status" value="1"/>
</dbReference>
<proteinExistence type="predicted"/>
<accession>A0A844GA69</accession>
<dbReference type="CDD" id="cd00241">
    <property type="entry name" value="DOMON_like"/>
    <property type="match status" value="1"/>
</dbReference>
<keyword evidence="1" id="KW-0732">Signal</keyword>
<dbReference type="GO" id="GO:0004553">
    <property type="term" value="F:hydrolase activity, hydrolyzing O-glycosyl compounds"/>
    <property type="evidence" value="ECO:0007669"/>
    <property type="project" value="InterPro"/>
</dbReference>
<keyword evidence="4" id="KW-1185">Reference proteome</keyword>
<feature type="signal peptide" evidence="1">
    <location>
        <begin position="1"/>
        <end position="20"/>
    </location>
</feature>
<dbReference type="InterPro" id="IPR010502">
    <property type="entry name" value="Carb-bd_dom_fam9"/>
</dbReference>
<protein>
    <recommendedName>
        <fullName evidence="2">Carbohydrate-binding domain-containing protein</fullName>
    </recommendedName>
</protein>
<name>A0A844GA69_9BACT</name>
<dbReference type="Gene3D" id="3.20.20.80">
    <property type="entry name" value="Glycosidases"/>
    <property type="match status" value="1"/>
</dbReference>
<dbReference type="GO" id="GO:0030246">
    <property type="term" value="F:carbohydrate binding"/>
    <property type="evidence" value="ECO:0007669"/>
    <property type="project" value="InterPro"/>
</dbReference>
<feature type="domain" description="Carbohydrate-binding" evidence="2">
    <location>
        <begin position="1105"/>
        <end position="1299"/>
    </location>
</feature>
<dbReference type="Gene3D" id="2.60.40.1190">
    <property type="match status" value="1"/>
</dbReference>
<sequence>MPKIHFLLGICGLISIAAGAADYEAYAPPFNSGKAVRKSVSKLEKGKVVATFKGSAVALRCFISGAPTFFSADGKIRFGGIVLQYNRKAVNGIRPEGVDNDEFTYTYTDTPGISQNFKLQNDGKVLSTLKAPSATAMSSCRYEMALRYELCSGTKVQFDDQTFLLPPFKEGANFSKKLFNGNCKTITFNPDEPKRQFSITFLEPARVSATNSGGNYSLWITVVPTGKTDTFRYELNPGMVTVADETADTASDRYLTKVGKYDFWREDRLRLPDRAGRRNLLSNSSFELGFQNWWFENAAGDVSREVWETKPVGIDKNEAFAGTNSLRILSDQRRAGLRQIISAHAVLLEPGIYTVSFYAKTDHPGKQTIELNNRMMAPGKNIWQSDTINIAAFKPTAEWKRYERTIDIKVTQPHYFSLSAKSNEPAVCHIDAIQLERGNKATAYEPAPVEGKLLTSTPDNFLEPGQSVNAQLEITTALPDVKGEVKTTVRDFFGKVIHSEKHAFVTDSNAKGIVKLDFEKTPVGIFTVENNYTIDGKERYEFTRFAVMHSLDNTHKHKNLFANAYIDPYSPVQYYPEVLERLRKIGIGSRGAYANTEKLVAEEAAKYGIDSLAVMALRPDRALVKDMKKPCVGFTVLPNIVWYQSLASGFRREDYATITLPAPSPEALKALEDATARKSREQPWIKVWGSINEAEGHMPEFANSRYATEEHYKQYVEVELASARGLKRGNPNALIGNSSTSRLGDDRCETIDKLLTTIGDRFRYDCFIFHIYREAPEYPDLDTDYQKMFKVLEKHGYKNEPVFSPEGMHWKPYKMPGLFPVSWVATTWGPLTYDMGHQERLSAAWRARTWLVGLKNADRIKQMNSSTNFWSFELDCELTPFANQKISNTLGRLLGDADFVKEIKFSAKTRCYVFKDARNRPVTALWSCDREVDNGKLPGPTLNFIGELDAELFDLMEVKYDFEKSLRLSPFPVFLRGKAGSTDEMISALENASLVIDGECAAALGIELKPPFQWALTLDNRSKENFAGDVTLNGKKMSVQLPPARQKTLTADLPAEISARQLSVESLRGEIRQTRPRAEKILINQTLGAVLAKKAAFTAGGAVDWSKVPALPINQRSGHGSENYSATLKLAWAENMFYMLVDVKDPKHVVNPYLHTVDGWRNDSLQLFFDTFADGHNLAGDKMALDDWAYGIYLESGTLRPVIYRHGVPDEQLTEGFNAPRPDTIAGNEVKCVFTKTGIGYRYELTFALKALLPFQATAGKMMGIGVLLNNQDSTEAMPQNRLFWSIDNELPNNRPDTWPIVILAE</sequence>
<evidence type="ECO:0000313" key="4">
    <source>
        <dbReference type="Proteomes" id="UP000435649"/>
    </source>
</evidence>
<evidence type="ECO:0000259" key="2">
    <source>
        <dbReference type="Pfam" id="PF06452"/>
    </source>
</evidence>
<comment type="caution">
    <text evidence="3">The sequence shown here is derived from an EMBL/GenBank/DDBJ whole genome shotgun (WGS) entry which is preliminary data.</text>
</comment>